<keyword evidence="3" id="KW-1185">Reference proteome</keyword>
<feature type="transmembrane region" description="Helical" evidence="1">
    <location>
        <begin position="184"/>
        <end position="202"/>
    </location>
</feature>
<proteinExistence type="predicted"/>
<keyword evidence="1" id="KW-1133">Transmembrane helix</keyword>
<reference evidence="2 3" key="1">
    <citation type="submission" date="2016-05" db="EMBL/GenBank/DDBJ databases">
        <title>Single-cell genome of chain-forming Candidatus Thiomargarita nelsonii and comparison to other large sulfur-oxidizing bacteria.</title>
        <authorList>
            <person name="Winkel M."/>
            <person name="Salman V."/>
            <person name="Woyke T."/>
            <person name="Schulz-Vogt H."/>
            <person name="Richter M."/>
            <person name="Flood B."/>
            <person name="Bailey J."/>
            <person name="Amann R."/>
            <person name="Mussmann M."/>
        </authorList>
    </citation>
    <scope>NUCLEOTIDE SEQUENCE [LARGE SCALE GENOMIC DNA]</scope>
    <source>
        <strain evidence="2 3">THI036</strain>
    </source>
</reference>
<comment type="caution">
    <text evidence="2">The sequence shown here is derived from an EMBL/GenBank/DDBJ whole genome shotgun (WGS) entry which is preliminary data.</text>
</comment>
<protein>
    <submittedName>
        <fullName evidence="2">Uncharacterized protein</fullName>
    </submittedName>
</protein>
<evidence type="ECO:0000256" key="1">
    <source>
        <dbReference type="SAM" id="Phobius"/>
    </source>
</evidence>
<evidence type="ECO:0000313" key="2">
    <source>
        <dbReference type="EMBL" id="OAD23918.1"/>
    </source>
</evidence>
<evidence type="ECO:0000313" key="3">
    <source>
        <dbReference type="Proteomes" id="UP000076962"/>
    </source>
</evidence>
<keyword evidence="1" id="KW-0472">Membrane</keyword>
<organism evidence="2 3">
    <name type="scientific">Candidatus Thiomargarita nelsonii</name>
    <dbReference type="NCBI Taxonomy" id="1003181"/>
    <lineage>
        <taxon>Bacteria</taxon>
        <taxon>Pseudomonadati</taxon>
        <taxon>Pseudomonadota</taxon>
        <taxon>Gammaproteobacteria</taxon>
        <taxon>Thiotrichales</taxon>
        <taxon>Thiotrichaceae</taxon>
        <taxon>Thiomargarita</taxon>
    </lineage>
</organism>
<dbReference type="Proteomes" id="UP000076962">
    <property type="component" value="Unassembled WGS sequence"/>
</dbReference>
<dbReference type="AlphaFoldDB" id="A0A176S7N8"/>
<name>A0A176S7N8_9GAMM</name>
<keyword evidence="1" id="KW-0812">Transmembrane</keyword>
<accession>A0A176S7N8</accession>
<sequence length="211" mass="24535">MITPSGRNIGFFANLLKSSEKDERFERWLQGLLACWSVGPFMAATARVLEMIEEGQHLIVAFVVLKSDQLPGYTERHEQFVRLIPPHLEHIKLLQGGERLQQFFTSLQHHYDGDPQWREVLSDLDTRQFHSLLLRVRDQTLDYHMFFVSALENQALGIEQPWQWCVERTHTIRLARVLYRWHQIMTGFSLTALAILGLFAGLKSFCPSCLL</sequence>
<dbReference type="EMBL" id="LUTY01000100">
    <property type="protein sequence ID" value="OAD23918.1"/>
    <property type="molecule type" value="Genomic_DNA"/>
</dbReference>
<gene>
    <name evidence="2" type="ORF">THIOM_000238</name>
</gene>